<dbReference type="Gene3D" id="3.20.20.70">
    <property type="entry name" value="Aldolase class I"/>
    <property type="match status" value="1"/>
</dbReference>
<gene>
    <name evidence="4" type="ORF">M9Y10_034122</name>
</gene>
<keyword evidence="5" id="KW-1185">Reference proteome</keyword>
<dbReference type="PANTHER" id="PTHR11452">
    <property type="entry name" value="ALPHA-GALACTOSIDASE/ALPHA-N-ACETYLGALACTOSAMINIDASE"/>
    <property type="match status" value="1"/>
</dbReference>
<evidence type="ECO:0000313" key="5">
    <source>
        <dbReference type="Proteomes" id="UP001470230"/>
    </source>
</evidence>
<evidence type="ECO:0000256" key="1">
    <source>
        <dbReference type="ARBA" id="ARBA00009743"/>
    </source>
</evidence>
<dbReference type="InterPro" id="IPR002241">
    <property type="entry name" value="Glyco_hydro_27"/>
</dbReference>
<reference evidence="4 5" key="1">
    <citation type="submission" date="2024-04" db="EMBL/GenBank/DDBJ databases">
        <title>Tritrichomonas musculus Genome.</title>
        <authorList>
            <person name="Alves-Ferreira E."/>
            <person name="Grigg M."/>
            <person name="Lorenzi H."/>
            <person name="Galac M."/>
        </authorList>
    </citation>
    <scope>NUCLEOTIDE SEQUENCE [LARGE SCALE GENOMIC DNA]</scope>
    <source>
        <strain evidence="4 5">EAF2021</strain>
    </source>
</reference>
<evidence type="ECO:0000313" key="4">
    <source>
        <dbReference type="EMBL" id="KAK8889376.1"/>
    </source>
</evidence>
<dbReference type="PANTHER" id="PTHR11452:SF75">
    <property type="entry name" value="ALPHA-GALACTOSIDASE MEL1"/>
    <property type="match status" value="1"/>
</dbReference>
<sequence>MISKTYITQIFVDGIPIQSFSSKMHEYIIRIPQIKKSLKIDVSTSNHTNHAIIKDHHDKEFPIVENLPTCLFFDEKSGTICGKTPSELGRHDIKITAINKHGADSIILKLINCHKPRLTPVQGWSSWYTKSLAISEDCVMKMADAAIQTGIKDYGFLYLNIDDCLQGYRNDENPPKLTGKKPFTNNEIKYGGFSNMSDLTSKIHSKGLKIGFYSCPKPSTYAGFLGSSSFNANGMDTDFFSPYNNNDNVKGPVFDEEGNEHGPEFKPGVWKPTQFYGSWFPGYKSSPGGKEVGKFWFGDIDAQQFAD</sequence>
<dbReference type="EMBL" id="JAPFFF010000005">
    <property type="protein sequence ID" value="KAK8889376.1"/>
    <property type="molecule type" value="Genomic_DNA"/>
</dbReference>
<dbReference type="InterPro" id="IPR017853">
    <property type="entry name" value="GH"/>
</dbReference>
<dbReference type="SUPFAM" id="SSF51445">
    <property type="entry name" value="(Trans)glycosidases"/>
    <property type="match status" value="1"/>
</dbReference>
<comment type="caution">
    <text evidence="4">The sequence shown here is derived from an EMBL/GenBank/DDBJ whole genome shotgun (WGS) entry which is preliminary data.</text>
</comment>
<dbReference type="Pfam" id="PF16499">
    <property type="entry name" value="Melibiase_2"/>
    <property type="match status" value="1"/>
</dbReference>
<evidence type="ECO:0000256" key="2">
    <source>
        <dbReference type="ARBA" id="ARBA00022801"/>
    </source>
</evidence>
<name>A0ABR2KE42_9EUKA</name>
<accession>A0ABR2KE42</accession>
<dbReference type="Proteomes" id="UP001470230">
    <property type="component" value="Unassembled WGS sequence"/>
</dbReference>
<evidence type="ECO:0008006" key="6">
    <source>
        <dbReference type="Google" id="ProtNLM"/>
    </source>
</evidence>
<organism evidence="4 5">
    <name type="scientific">Tritrichomonas musculus</name>
    <dbReference type="NCBI Taxonomy" id="1915356"/>
    <lineage>
        <taxon>Eukaryota</taxon>
        <taxon>Metamonada</taxon>
        <taxon>Parabasalia</taxon>
        <taxon>Tritrichomonadida</taxon>
        <taxon>Tritrichomonadidae</taxon>
        <taxon>Tritrichomonas</taxon>
    </lineage>
</organism>
<proteinExistence type="inferred from homology"/>
<keyword evidence="3" id="KW-0326">Glycosidase</keyword>
<keyword evidence="2" id="KW-0378">Hydrolase</keyword>
<dbReference type="InterPro" id="IPR013785">
    <property type="entry name" value="Aldolase_TIM"/>
</dbReference>
<comment type="similarity">
    <text evidence="1">Belongs to the glycosyl hydrolase 27 family.</text>
</comment>
<evidence type="ECO:0000256" key="3">
    <source>
        <dbReference type="ARBA" id="ARBA00023295"/>
    </source>
</evidence>
<protein>
    <recommendedName>
        <fullName evidence="6">Alpha-galactosidase</fullName>
    </recommendedName>
</protein>